<dbReference type="Pfam" id="PF21365">
    <property type="entry name" value="Glyco_hydro_31_3rd"/>
    <property type="match status" value="1"/>
</dbReference>
<protein>
    <submittedName>
        <fullName evidence="8">Glycoside hydrolase</fullName>
    </submittedName>
</protein>
<dbReference type="AlphaFoldDB" id="A0A061RWZ9"/>
<dbReference type="PANTHER" id="PTHR43053:SF4">
    <property type="entry name" value="MYOGENESIS-REGULATING GLYCOSIDASE"/>
    <property type="match status" value="1"/>
</dbReference>
<dbReference type="Pfam" id="PF01055">
    <property type="entry name" value="Glyco_hydro_31_2nd"/>
    <property type="match status" value="1"/>
</dbReference>
<dbReference type="InterPro" id="IPR000322">
    <property type="entry name" value="Glyco_hydro_31_TIM"/>
</dbReference>
<reference evidence="8" key="1">
    <citation type="submission" date="2014-05" db="EMBL/GenBank/DDBJ databases">
        <title>The transcriptome of the halophilic microalga Tetraselmis sp. GSL018 isolated from the Great Salt Lake, Utah.</title>
        <authorList>
            <person name="Jinkerson R.E."/>
            <person name="D'Adamo S."/>
            <person name="Posewitz M.C."/>
        </authorList>
    </citation>
    <scope>NUCLEOTIDE SEQUENCE</scope>
    <source>
        <strain evidence="8">GSL018</strain>
    </source>
</reference>
<dbReference type="SUPFAM" id="SSF51445">
    <property type="entry name" value="(Trans)glycosidases"/>
    <property type="match status" value="1"/>
</dbReference>
<dbReference type="EMBL" id="GBEZ01003021">
    <property type="protein sequence ID" value="JAC82085.1"/>
    <property type="molecule type" value="Transcribed_RNA"/>
</dbReference>
<organism evidence="8">
    <name type="scientific">Tetraselmis sp. GSL018</name>
    <dbReference type="NCBI Taxonomy" id="582737"/>
    <lineage>
        <taxon>Eukaryota</taxon>
        <taxon>Viridiplantae</taxon>
        <taxon>Chlorophyta</taxon>
        <taxon>core chlorophytes</taxon>
        <taxon>Chlorodendrophyceae</taxon>
        <taxon>Chlorodendrales</taxon>
        <taxon>Chlorodendraceae</taxon>
        <taxon>Tetraselmis</taxon>
    </lineage>
</organism>
<dbReference type="InterPro" id="IPR050985">
    <property type="entry name" value="Alpha-glycosidase_related"/>
</dbReference>
<dbReference type="Gene3D" id="2.60.40.1180">
    <property type="entry name" value="Golgi alpha-mannosidase II"/>
    <property type="match status" value="1"/>
</dbReference>
<feature type="domain" description="Glycoside hydrolase family 31 TIM barrel" evidence="5">
    <location>
        <begin position="1"/>
        <end position="213"/>
    </location>
</feature>
<dbReference type="PANTHER" id="PTHR43053">
    <property type="entry name" value="GLYCOSIDASE FAMILY 31"/>
    <property type="match status" value="1"/>
</dbReference>
<evidence type="ECO:0000256" key="4">
    <source>
        <dbReference type="RuleBase" id="RU361185"/>
    </source>
</evidence>
<evidence type="ECO:0000259" key="5">
    <source>
        <dbReference type="Pfam" id="PF01055"/>
    </source>
</evidence>
<name>A0A061RWZ9_9CHLO</name>
<dbReference type="InterPro" id="IPR013780">
    <property type="entry name" value="Glyco_hydro_b"/>
</dbReference>
<keyword evidence="3 4" id="KW-0326">Glycosidase</keyword>
<evidence type="ECO:0000313" key="9">
    <source>
        <dbReference type="EMBL" id="JAC82085.1"/>
    </source>
</evidence>
<dbReference type="EMBL" id="GBEZ01010386">
    <property type="protein sequence ID" value="JAC75284.1"/>
    <property type="molecule type" value="Transcribed_RNA"/>
</dbReference>
<evidence type="ECO:0000313" key="8">
    <source>
        <dbReference type="EMBL" id="JAC75284.1"/>
    </source>
</evidence>
<evidence type="ECO:0000256" key="2">
    <source>
        <dbReference type="ARBA" id="ARBA00022801"/>
    </source>
</evidence>
<dbReference type="InterPro" id="IPR017853">
    <property type="entry name" value="GH"/>
</dbReference>
<dbReference type="GO" id="GO:0005975">
    <property type="term" value="P:carbohydrate metabolic process"/>
    <property type="evidence" value="ECO:0007669"/>
    <property type="project" value="InterPro"/>
</dbReference>
<comment type="similarity">
    <text evidence="1 4">Belongs to the glycosyl hydrolase 31 family.</text>
</comment>
<sequence>MTSELHRMGFKVMLWVTPFVSPDSITFRYAEAKNFLVKGPEGETGVCRWWDGYSALLDTLNPNAVRWFEEGLEGLTAIGVDGFKMDGGDPEYFAQITGQGIPESLEYTEAFAALGLRYGLVEYRACWKQAGTHLVQRLCDKNHAWDSSGLASLIPNGIAQGISGYAFGCPDMIGGGQYSDFYEVGTLEPHLDVDQELFVRYAQVSALFPMMQFSLAPWRVLDAEHLEACVEAANLHAELGEHILGLAKHAAETGEPILRCMEYVFPHQGYAEVQDQFMLGSCVLVAPIATRGSAARTVRVPPGSWEGRGAASHLPRVQGPADVEVEAPVGAEGTAVEMTRLIWFSKREE</sequence>
<evidence type="ECO:0000313" key="7">
    <source>
        <dbReference type="EMBL" id="JAC72435.1"/>
    </source>
</evidence>
<gene>
    <name evidence="8" type="ORF">TSPGSL018_23530</name>
    <name evidence="7" type="ORF">TSPGSL018_31346</name>
    <name evidence="9" type="ORF">TSPGSL018_6499</name>
</gene>
<dbReference type="GO" id="GO:0004553">
    <property type="term" value="F:hydrolase activity, hydrolyzing O-glycosyl compounds"/>
    <property type="evidence" value="ECO:0007669"/>
    <property type="project" value="InterPro"/>
</dbReference>
<dbReference type="InterPro" id="IPR048395">
    <property type="entry name" value="Glyco_hydro_31_C"/>
</dbReference>
<accession>A0A061RWZ9</accession>
<dbReference type="Gene3D" id="3.20.20.80">
    <property type="entry name" value="Glycosidases"/>
    <property type="match status" value="1"/>
</dbReference>
<evidence type="ECO:0000256" key="3">
    <source>
        <dbReference type="ARBA" id="ARBA00023295"/>
    </source>
</evidence>
<dbReference type="EMBL" id="GBEZ01013562">
    <property type="protein sequence ID" value="JAC72435.1"/>
    <property type="molecule type" value="Transcribed_RNA"/>
</dbReference>
<dbReference type="CDD" id="cd06592">
    <property type="entry name" value="GH31_NET37"/>
    <property type="match status" value="1"/>
</dbReference>
<evidence type="ECO:0000256" key="1">
    <source>
        <dbReference type="ARBA" id="ARBA00007806"/>
    </source>
</evidence>
<evidence type="ECO:0000259" key="6">
    <source>
        <dbReference type="Pfam" id="PF21365"/>
    </source>
</evidence>
<dbReference type="SUPFAM" id="SSF51011">
    <property type="entry name" value="Glycosyl hydrolase domain"/>
    <property type="match status" value="1"/>
</dbReference>
<feature type="domain" description="Glycosyl hydrolase family 31 C-terminal" evidence="6">
    <location>
        <begin position="254"/>
        <end position="305"/>
    </location>
</feature>
<proteinExistence type="inferred from homology"/>
<keyword evidence="2 4" id="KW-0378">Hydrolase</keyword>